<protein>
    <submittedName>
        <fullName evidence="2">Uncharacterized protein</fullName>
    </submittedName>
</protein>
<reference evidence="2 3" key="1">
    <citation type="journal article" date="2015" name="Nature">
        <title>rRNA introns, odd ribosomes, and small enigmatic genomes across a large radiation of phyla.</title>
        <authorList>
            <person name="Brown C.T."/>
            <person name="Hug L.A."/>
            <person name="Thomas B.C."/>
            <person name="Sharon I."/>
            <person name="Castelle C.J."/>
            <person name="Singh A."/>
            <person name="Wilkins M.J."/>
            <person name="Williams K.H."/>
            <person name="Banfield J.F."/>
        </authorList>
    </citation>
    <scope>NUCLEOTIDE SEQUENCE [LARGE SCALE GENOMIC DNA]</scope>
</reference>
<feature type="transmembrane region" description="Helical" evidence="1">
    <location>
        <begin position="99"/>
        <end position="115"/>
    </location>
</feature>
<feature type="transmembrane region" description="Helical" evidence="1">
    <location>
        <begin position="36"/>
        <end position="53"/>
    </location>
</feature>
<dbReference type="AlphaFoldDB" id="A0A0G0BPS6"/>
<comment type="caution">
    <text evidence="2">The sequence shown here is derived from an EMBL/GenBank/DDBJ whole genome shotgun (WGS) entry which is preliminary data.</text>
</comment>
<gene>
    <name evidence="2" type="ORF">UR63_C0048G0006</name>
</gene>
<proteinExistence type="predicted"/>
<dbReference type="EMBL" id="LBPX01000048">
    <property type="protein sequence ID" value="KKP65631.1"/>
    <property type="molecule type" value="Genomic_DNA"/>
</dbReference>
<evidence type="ECO:0000256" key="1">
    <source>
        <dbReference type="SAM" id="Phobius"/>
    </source>
</evidence>
<accession>A0A0G0BPS6</accession>
<evidence type="ECO:0000313" key="3">
    <source>
        <dbReference type="Proteomes" id="UP000034127"/>
    </source>
</evidence>
<keyword evidence="1" id="KW-0472">Membrane</keyword>
<keyword evidence="1" id="KW-1133">Transmembrane helix</keyword>
<feature type="transmembrane region" description="Helical" evidence="1">
    <location>
        <begin position="65"/>
        <end position="87"/>
    </location>
</feature>
<feature type="transmembrane region" description="Helical" evidence="1">
    <location>
        <begin position="12"/>
        <end position="30"/>
    </location>
</feature>
<evidence type="ECO:0000313" key="2">
    <source>
        <dbReference type="EMBL" id="KKP65631.1"/>
    </source>
</evidence>
<dbReference type="Proteomes" id="UP000034127">
    <property type="component" value="Unassembled WGS sequence"/>
</dbReference>
<organism evidence="2 3">
    <name type="scientific">Candidatus Roizmanbacteria bacterium GW2011_GWC2_35_12</name>
    <dbReference type="NCBI Taxonomy" id="1618485"/>
    <lineage>
        <taxon>Bacteria</taxon>
        <taxon>Candidatus Roizmaniibacteriota</taxon>
    </lineage>
</organism>
<keyword evidence="1" id="KW-0812">Transmembrane</keyword>
<name>A0A0G0BPS6_9BACT</name>
<sequence length="120" mass="14260">MSKQLLKITLCWGFLLWFIGYILGIIFFTFVPSSLLGWIIMPIGIVITLWVLYKKIKTSEFKHYLLLAIIWTLIAIIFDYFFLVKVFKPADGYYKLDVYLYYILTFILPLVVGRFKKNKI</sequence>